<dbReference type="CDD" id="cd00200">
    <property type="entry name" value="WD40"/>
    <property type="match status" value="1"/>
</dbReference>
<dbReference type="PANTHER" id="PTHR22847:SF637">
    <property type="entry name" value="WD REPEAT DOMAIN 5B"/>
    <property type="match status" value="1"/>
</dbReference>
<proteinExistence type="inferred from homology"/>
<comment type="caution">
    <text evidence="8">The sequence shown here is derived from an EMBL/GenBank/DDBJ whole genome shotgun (WGS) entry which is preliminary data.</text>
</comment>
<dbReference type="Proteomes" id="UP000479691">
    <property type="component" value="Unassembled WGS sequence"/>
</dbReference>
<dbReference type="InterPro" id="IPR011047">
    <property type="entry name" value="Quinoprotein_ADH-like_sf"/>
</dbReference>
<dbReference type="Pfam" id="PF00400">
    <property type="entry name" value="WD40"/>
    <property type="match status" value="2"/>
</dbReference>
<dbReference type="PANTHER" id="PTHR22847">
    <property type="entry name" value="WD40 REPEAT PROTEIN"/>
    <property type="match status" value="1"/>
</dbReference>
<dbReference type="Pfam" id="PF24883">
    <property type="entry name" value="NPHP3_N"/>
    <property type="match status" value="1"/>
</dbReference>
<keyword evidence="2" id="KW-0677">Repeat</keyword>
<evidence type="ECO:0000313" key="8">
    <source>
        <dbReference type="EMBL" id="KAF3190653.1"/>
    </source>
</evidence>
<keyword evidence="1 6" id="KW-0853">WD repeat</keyword>
<dbReference type="Gene3D" id="3.40.50.300">
    <property type="entry name" value="P-loop containing nucleotide triphosphate hydrolases"/>
    <property type="match status" value="1"/>
</dbReference>
<dbReference type="PROSITE" id="PS50294">
    <property type="entry name" value="WD_REPEATS_REGION"/>
    <property type="match status" value="1"/>
</dbReference>
<accession>A0A7C8Q2S5</accession>
<feature type="domain" description="Nephrocystin 3-like N-terminal" evidence="7">
    <location>
        <begin position="473"/>
        <end position="672"/>
    </location>
</feature>
<dbReference type="PROSITE" id="PS50082">
    <property type="entry name" value="WD_REPEATS_2"/>
    <property type="match status" value="2"/>
</dbReference>
<dbReference type="InterPro" id="IPR015943">
    <property type="entry name" value="WD40/YVTN_repeat-like_dom_sf"/>
</dbReference>
<dbReference type="EMBL" id="JAABOE010000005">
    <property type="protein sequence ID" value="KAF3190653.1"/>
    <property type="molecule type" value="Genomic_DNA"/>
</dbReference>
<evidence type="ECO:0000256" key="4">
    <source>
        <dbReference type="ARBA" id="ARBA00039789"/>
    </source>
</evidence>
<dbReference type="SUPFAM" id="SSF53474">
    <property type="entry name" value="alpha/beta-Hydrolases"/>
    <property type="match status" value="1"/>
</dbReference>
<protein>
    <recommendedName>
        <fullName evidence="4">Mitochondrial division protein 1</fullName>
    </recommendedName>
</protein>
<evidence type="ECO:0000256" key="2">
    <source>
        <dbReference type="ARBA" id="ARBA00022737"/>
    </source>
</evidence>
<comment type="similarity">
    <text evidence="3">Belongs to the WD repeat MDV1/CAF4 family.</text>
</comment>
<evidence type="ECO:0000256" key="5">
    <source>
        <dbReference type="ARBA" id="ARBA00043913"/>
    </source>
</evidence>
<dbReference type="InterPro" id="IPR029058">
    <property type="entry name" value="AB_hydrolase_fold"/>
</dbReference>
<reference evidence="8 9" key="1">
    <citation type="submission" date="2019-06" db="EMBL/GenBank/DDBJ databases">
        <authorList>
            <person name="Palmer J.M."/>
        </authorList>
    </citation>
    <scope>NUCLEOTIDE SEQUENCE [LARGE SCALE GENOMIC DNA]</scope>
    <source>
        <strain evidence="8 9">TWF788</strain>
    </source>
</reference>
<dbReference type="Gene3D" id="3.40.50.1820">
    <property type="entry name" value="alpha/beta hydrolase"/>
    <property type="match status" value="1"/>
</dbReference>
<name>A0A7C8Q2S5_ORBOL</name>
<dbReference type="GO" id="GO:1990234">
    <property type="term" value="C:transferase complex"/>
    <property type="evidence" value="ECO:0007669"/>
    <property type="project" value="UniProtKB-ARBA"/>
</dbReference>
<organism evidence="8 9">
    <name type="scientific">Orbilia oligospora</name>
    <name type="common">Nematode-trapping fungus</name>
    <name type="synonym">Arthrobotrys oligospora</name>
    <dbReference type="NCBI Taxonomy" id="2813651"/>
    <lineage>
        <taxon>Eukaryota</taxon>
        <taxon>Fungi</taxon>
        <taxon>Dikarya</taxon>
        <taxon>Ascomycota</taxon>
        <taxon>Pezizomycotina</taxon>
        <taxon>Orbiliomycetes</taxon>
        <taxon>Orbiliales</taxon>
        <taxon>Orbiliaceae</taxon>
        <taxon>Orbilia</taxon>
    </lineage>
</organism>
<evidence type="ECO:0000259" key="7">
    <source>
        <dbReference type="Pfam" id="PF24883"/>
    </source>
</evidence>
<dbReference type="SMART" id="SM00320">
    <property type="entry name" value="WD40"/>
    <property type="match status" value="7"/>
</dbReference>
<sequence length="1739" mass="195432">MASKKNRGTYRAQNISVDTTKEELTAALESQLIGEENYNFDIRLAPDCIDPKNCQVATIKVTPSTAKAPAFLTRESPSFHLKGKLIIIDVNFYGLTQLYPVPEPDETKLDIVALSGLNSHAYGSWVHTEGGDNTTTMWLQDFLNQDDQLQNCRTMIFGYNTKYDARVQHWIDDYVNILLTELNKARRGKEEQRRPLVLMGHSFGGTIVAHAYVTASMHERYKDIHESVAGIFFFGVPFSGIKLDDVRSMLEDIDDEELSNQCEGVVKHGFELLKYIDYEAGRVTLTTQTFINQILDNQIYIYSFYETYETKAVTRVEGGGWGRCGEPILVVSQNSAILRIDKFEEPIASEANHSTIVKLQSPQDQTYTTIRDRLKKITERLENLGVYPSIRSIDLVSIPTLLATGAAAAYQKHAKQVVNLEPLRVQNYKFNVCPRLDDRDLEKIPYARSAAFDSFAQQFDPKCHPDTRKELLSQIEDWAKGSNRKGIFWLNGVAGTGKSTISRTVAQRFSRSSKVGSNVNNSSISEKSKNIYLGASFFFKRGENDRDNASKLFTTIAVQLSQEVPELVPYIKHAIQAEPDIAAKSLGRQFELLILGPLQKLGQQSSSATSRSKTEARPLSLLLVVDALDECRDELDNEYQQDSTIRLILHYFSEMEKIRTSRFDVRVFFTSRPELPIRLGFSEISMGTSRHEQIILQEIPKSIIEYDISVFLRTEFSKIRLENRLELQFPPDWPGDEAIHKLTMLAAPLFIFAATVCRFVGGTSASSPMKLLDTVLTLGTAEAGLISQLGRTYLPVFNHLKSICAPGKFEQFRAEFKKVVGSIVALTDPLGPLTLAKLLGMDEDDVYAILRHLHSVLSVPSEPNLPIRLLHLSFKEFLIDPEKKSKVATDKDKANENRGSDKANRDFWFWIDEKQIHRMLAYKSLDVLSAYLKENICSLEYPGMSREEVAASRVETNIPGCLRYACSYWIHHLKCGFEDLGLCNEGAGRIYAFLCKHFLHWLEGLSFVGRMRESVLLIEMLSQLVKGNESTKLSSFLYDANIFLLQSWQLIDEAPLQIYSSALIFVPKANVIRKIFQNCIPKWISRWPEPPEQRTATLKLELDARYSSTLAFSPDGRFLASRGVSHLISVWDTRTGEHVGCLGDYASDSSGIMVSFSSDGRYLGSLASCHLRIWDAVLRQQLRALDSRYPIEYFAFSPDSKSLVVALSEKAIIELWDVDMVIQGRVTPGTDQAIRVFRGHTKVIDAVVYSPDGRLLASTSGDGTVRIWNPATGQQLLQTSVNSYPRFLRGSHTMVFSPDGKLLVVGFYDLIMLWNVTNGEQFQIRPKEHWRYSSMAISPDGKELALGISGSIIKILDMTTRQMVNAFFDLGTISEVSAVAYSPDGKGLASASDSTIKLWDAMIERRARTNASPLRNWEMQLGLREKTARLWRGIARRRNSVEKMKKNHWSVLGVVFSPNGEQAVVREGFVINTVTVFDAPGGRLVWENIYYSRIDSIAFPPTEGSGSPKPWLAIGSSVRMKVYICHTRKGKEVKVLDVGSNPGKHDIISGLAFSFDCKQLASVIMTPHGGRIELWDIKTGQKIKYICDSLLDARVITFSPSGERLALATQYQNADIQVLDVATGEELKSWDGRHAVTKLCFSSDGEHLETGSEILSLSPNLSSSQSIQKSPGAQPRLEVRLGWIYANDVRLLWLPVSYRCDYFAQNGNLLVVPRPHSIDSVSIFEFTGVLDELIFSKTL</sequence>
<evidence type="ECO:0000256" key="1">
    <source>
        <dbReference type="ARBA" id="ARBA00022574"/>
    </source>
</evidence>
<evidence type="ECO:0000256" key="3">
    <source>
        <dbReference type="ARBA" id="ARBA00038415"/>
    </source>
</evidence>
<dbReference type="SUPFAM" id="SSF82171">
    <property type="entry name" value="DPP6 N-terminal domain-like"/>
    <property type="match status" value="1"/>
</dbReference>
<dbReference type="InterPro" id="IPR001680">
    <property type="entry name" value="WD40_rpt"/>
</dbReference>
<dbReference type="SUPFAM" id="SSF50998">
    <property type="entry name" value="Quinoprotein alcohol dehydrogenase-like"/>
    <property type="match status" value="1"/>
</dbReference>
<evidence type="ECO:0000256" key="6">
    <source>
        <dbReference type="PROSITE-ProRule" id="PRU00221"/>
    </source>
</evidence>
<dbReference type="Gene3D" id="2.130.10.10">
    <property type="entry name" value="YVTN repeat-like/Quinoprotein amine dehydrogenase"/>
    <property type="match status" value="3"/>
</dbReference>
<dbReference type="InterPro" id="IPR027417">
    <property type="entry name" value="P-loop_NTPase"/>
</dbReference>
<comment type="function">
    <text evidence="5">Involved in mitochondrial fission. Acts as an adapter protein required to form mitochondrial fission complexes. Formation of these complexes is required to promote constriction and fission of the mitochondrial compartment at a late step in mitochondrial division.</text>
</comment>
<gene>
    <name evidence="8" type="ORF">TWF788_008174</name>
</gene>
<dbReference type="SUPFAM" id="SSF52540">
    <property type="entry name" value="P-loop containing nucleoside triphosphate hydrolases"/>
    <property type="match status" value="1"/>
</dbReference>
<feature type="repeat" description="WD" evidence="6">
    <location>
        <begin position="1237"/>
        <end position="1278"/>
    </location>
</feature>
<evidence type="ECO:0000313" key="9">
    <source>
        <dbReference type="Proteomes" id="UP000479691"/>
    </source>
</evidence>
<dbReference type="InterPro" id="IPR056884">
    <property type="entry name" value="NPHP3-like_N"/>
</dbReference>
<feature type="repeat" description="WD" evidence="6">
    <location>
        <begin position="1100"/>
        <end position="1141"/>
    </location>
</feature>